<reference evidence="1" key="2">
    <citation type="submission" date="2020-11" db="EMBL/GenBank/DDBJ databases">
        <authorList>
            <person name="McCartney M.A."/>
            <person name="Auch B."/>
            <person name="Kono T."/>
            <person name="Mallez S."/>
            <person name="Becker A."/>
            <person name="Gohl D.M."/>
            <person name="Silverstein K.A.T."/>
            <person name="Koren S."/>
            <person name="Bechman K.B."/>
            <person name="Herman A."/>
            <person name="Abrahante J.E."/>
            <person name="Garbe J."/>
        </authorList>
    </citation>
    <scope>NUCLEOTIDE SEQUENCE</scope>
    <source>
        <strain evidence="1">Duluth1</strain>
        <tissue evidence="1">Whole animal</tissue>
    </source>
</reference>
<gene>
    <name evidence="1" type="ORF">DPMN_096930</name>
</gene>
<evidence type="ECO:0000313" key="1">
    <source>
        <dbReference type="EMBL" id="KAH3854389.1"/>
    </source>
</evidence>
<dbReference type="AlphaFoldDB" id="A0A9D4LAU0"/>
<dbReference type="Proteomes" id="UP000828390">
    <property type="component" value="Unassembled WGS sequence"/>
</dbReference>
<name>A0A9D4LAU0_DREPO</name>
<accession>A0A9D4LAU0</accession>
<comment type="caution">
    <text evidence="1">The sequence shown here is derived from an EMBL/GenBank/DDBJ whole genome shotgun (WGS) entry which is preliminary data.</text>
</comment>
<keyword evidence="2" id="KW-1185">Reference proteome</keyword>
<reference evidence="1" key="1">
    <citation type="journal article" date="2019" name="bioRxiv">
        <title>The Genome of the Zebra Mussel, Dreissena polymorpha: A Resource for Invasive Species Research.</title>
        <authorList>
            <person name="McCartney M.A."/>
            <person name="Auch B."/>
            <person name="Kono T."/>
            <person name="Mallez S."/>
            <person name="Zhang Y."/>
            <person name="Obille A."/>
            <person name="Becker A."/>
            <person name="Abrahante J.E."/>
            <person name="Garbe J."/>
            <person name="Badalamenti J.P."/>
            <person name="Herman A."/>
            <person name="Mangelson H."/>
            <person name="Liachko I."/>
            <person name="Sullivan S."/>
            <person name="Sone E.D."/>
            <person name="Koren S."/>
            <person name="Silverstein K.A.T."/>
            <person name="Beckman K.B."/>
            <person name="Gohl D.M."/>
        </authorList>
    </citation>
    <scope>NUCLEOTIDE SEQUENCE</scope>
    <source>
        <strain evidence="1">Duluth1</strain>
        <tissue evidence="1">Whole animal</tissue>
    </source>
</reference>
<sequence>MKKKNYIFNRWGDITLNCDSAGQKCLQLNERQTKTRTVYSLSDTPALKPKVWAAVNKDRCPVEMYKLFKKSTDHQDFQCQNILLHSP</sequence>
<dbReference type="EMBL" id="JAIWYP010000003">
    <property type="protein sequence ID" value="KAH3854389.1"/>
    <property type="molecule type" value="Genomic_DNA"/>
</dbReference>
<evidence type="ECO:0000313" key="2">
    <source>
        <dbReference type="Proteomes" id="UP000828390"/>
    </source>
</evidence>
<proteinExistence type="predicted"/>
<organism evidence="1 2">
    <name type="scientific">Dreissena polymorpha</name>
    <name type="common">Zebra mussel</name>
    <name type="synonym">Mytilus polymorpha</name>
    <dbReference type="NCBI Taxonomy" id="45954"/>
    <lineage>
        <taxon>Eukaryota</taxon>
        <taxon>Metazoa</taxon>
        <taxon>Spiralia</taxon>
        <taxon>Lophotrochozoa</taxon>
        <taxon>Mollusca</taxon>
        <taxon>Bivalvia</taxon>
        <taxon>Autobranchia</taxon>
        <taxon>Heteroconchia</taxon>
        <taxon>Euheterodonta</taxon>
        <taxon>Imparidentia</taxon>
        <taxon>Neoheterodontei</taxon>
        <taxon>Myida</taxon>
        <taxon>Dreissenoidea</taxon>
        <taxon>Dreissenidae</taxon>
        <taxon>Dreissena</taxon>
    </lineage>
</organism>
<protein>
    <submittedName>
        <fullName evidence="1">Uncharacterized protein</fullName>
    </submittedName>
</protein>